<evidence type="ECO:0000313" key="1">
    <source>
        <dbReference type="EMBL" id="GCC36332.1"/>
    </source>
</evidence>
<sequence length="74" mass="8223">MVWRLSPVRSGDLPRSGLEIWSRVGLVYLETGPRAAWKLDAAHSETGPSVPWRLGLVQPGDWALRSLEIDPGIF</sequence>
<organism evidence="1 2">
    <name type="scientific">Chiloscyllium punctatum</name>
    <name type="common">Brownbanded bambooshark</name>
    <name type="synonym">Hemiscyllium punctatum</name>
    <dbReference type="NCBI Taxonomy" id="137246"/>
    <lineage>
        <taxon>Eukaryota</taxon>
        <taxon>Metazoa</taxon>
        <taxon>Chordata</taxon>
        <taxon>Craniata</taxon>
        <taxon>Vertebrata</taxon>
        <taxon>Chondrichthyes</taxon>
        <taxon>Elasmobranchii</taxon>
        <taxon>Galeomorphii</taxon>
        <taxon>Galeoidea</taxon>
        <taxon>Orectolobiformes</taxon>
        <taxon>Hemiscylliidae</taxon>
        <taxon>Chiloscyllium</taxon>
    </lineage>
</organism>
<proteinExistence type="predicted"/>
<dbReference type="AlphaFoldDB" id="A0A401T0Z6"/>
<keyword evidence="2" id="KW-1185">Reference proteome</keyword>
<dbReference type="EMBL" id="BEZZ01000815">
    <property type="protein sequence ID" value="GCC36332.1"/>
    <property type="molecule type" value="Genomic_DNA"/>
</dbReference>
<reference evidence="1 2" key="1">
    <citation type="journal article" date="2018" name="Nat. Ecol. Evol.">
        <title>Shark genomes provide insights into elasmobranch evolution and the origin of vertebrates.</title>
        <authorList>
            <person name="Hara Y"/>
            <person name="Yamaguchi K"/>
            <person name="Onimaru K"/>
            <person name="Kadota M"/>
            <person name="Koyanagi M"/>
            <person name="Keeley SD"/>
            <person name="Tatsumi K"/>
            <person name="Tanaka K"/>
            <person name="Motone F"/>
            <person name="Kageyama Y"/>
            <person name="Nozu R"/>
            <person name="Adachi N"/>
            <person name="Nishimura O"/>
            <person name="Nakagawa R"/>
            <person name="Tanegashima C"/>
            <person name="Kiyatake I"/>
            <person name="Matsumoto R"/>
            <person name="Murakumo K"/>
            <person name="Nishida K"/>
            <person name="Terakita A"/>
            <person name="Kuratani S"/>
            <person name="Sato K"/>
            <person name="Hyodo S Kuraku.S."/>
        </authorList>
    </citation>
    <scope>NUCLEOTIDE SEQUENCE [LARGE SCALE GENOMIC DNA]</scope>
</reference>
<dbReference type="Proteomes" id="UP000287033">
    <property type="component" value="Unassembled WGS sequence"/>
</dbReference>
<evidence type="ECO:0000313" key="2">
    <source>
        <dbReference type="Proteomes" id="UP000287033"/>
    </source>
</evidence>
<protein>
    <submittedName>
        <fullName evidence="1">Uncharacterized protein</fullName>
    </submittedName>
</protein>
<name>A0A401T0Z6_CHIPU</name>
<accession>A0A401T0Z6</accession>
<comment type="caution">
    <text evidence="1">The sequence shown here is derived from an EMBL/GenBank/DDBJ whole genome shotgun (WGS) entry which is preliminary data.</text>
</comment>
<gene>
    <name evidence="1" type="ORF">chiPu_0014826</name>
</gene>